<organism evidence="3 4">
    <name type="scientific">Sinosporangium album</name>
    <dbReference type="NCBI Taxonomy" id="504805"/>
    <lineage>
        <taxon>Bacteria</taxon>
        <taxon>Bacillati</taxon>
        <taxon>Actinomycetota</taxon>
        <taxon>Actinomycetes</taxon>
        <taxon>Streptosporangiales</taxon>
        <taxon>Streptosporangiaceae</taxon>
        <taxon>Sinosporangium</taxon>
    </lineage>
</organism>
<dbReference type="InterPro" id="IPR044992">
    <property type="entry name" value="ChyE-like"/>
</dbReference>
<keyword evidence="4" id="KW-1185">Reference proteome</keyword>
<evidence type="ECO:0000313" key="3">
    <source>
        <dbReference type="EMBL" id="SDI18050.1"/>
    </source>
</evidence>
<dbReference type="RefSeq" id="WP_093174447.1">
    <property type="nucleotide sequence ID" value="NZ_FNCN01000037.1"/>
</dbReference>
<dbReference type="Pfam" id="PF00117">
    <property type="entry name" value="GATase"/>
    <property type="match status" value="1"/>
</dbReference>
<gene>
    <name evidence="3" type="ORF">SAMN05421505_13720</name>
</gene>
<name>A0A1G8IHP9_9ACTN</name>
<dbReference type="GO" id="GO:0005829">
    <property type="term" value="C:cytosol"/>
    <property type="evidence" value="ECO:0007669"/>
    <property type="project" value="TreeGrafter"/>
</dbReference>
<keyword evidence="3" id="KW-0315">Glutamine amidotransferase</keyword>
<dbReference type="Proteomes" id="UP000198923">
    <property type="component" value="Unassembled WGS sequence"/>
</dbReference>
<sequence length="193" mass="20099">MAAKQSVVRRRGGPTSVHMGGPMGALDDADHPHLGAERALLTAAVARGIPLLGVCLGAQLLAAALGGEISRGPALEIGYGDVALTGEGTADPVLGPQGPSLPVFHWHGDTFTLPAGAVRLASTDAYLNQAFRVGDRAYGFQFHVEVDAELRATLAPHLPDGVVFEPDRAKEAELAGLAVLDRFFAFFARVAGR</sequence>
<dbReference type="OrthoDB" id="5196541at2"/>
<dbReference type="CDD" id="cd01741">
    <property type="entry name" value="GATase1_1"/>
    <property type="match status" value="1"/>
</dbReference>
<dbReference type="PANTHER" id="PTHR42695">
    <property type="entry name" value="GLUTAMINE AMIDOTRANSFERASE YLR126C-RELATED"/>
    <property type="match status" value="1"/>
</dbReference>
<dbReference type="Gene3D" id="3.40.50.880">
    <property type="match status" value="1"/>
</dbReference>
<accession>A0A1G8IHP9</accession>
<reference evidence="3 4" key="1">
    <citation type="submission" date="2016-10" db="EMBL/GenBank/DDBJ databases">
        <authorList>
            <person name="de Groot N.N."/>
        </authorList>
    </citation>
    <scope>NUCLEOTIDE SEQUENCE [LARGE SCALE GENOMIC DNA]</scope>
    <source>
        <strain evidence="3 4">CPCC 201354</strain>
    </source>
</reference>
<evidence type="ECO:0000313" key="4">
    <source>
        <dbReference type="Proteomes" id="UP000198923"/>
    </source>
</evidence>
<evidence type="ECO:0000259" key="2">
    <source>
        <dbReference type="Pfam" id="PF00117"/>
    </source>
</evidence>
<proteinExistence type="predicted"/>
<dbReference type="EMBL" id="FNCN01000037">
    <property type="protein sequence ID" value="SDI18050.1"/>
    <property type="molecule type" value="Genomic_DNA"/>
</dbReference>
<dbReference type="PANTHER" id="PTHR42695:SF5">
    <property type="entry name" value="GLUTAMINE AMIDOTRANSFERASE YLR126C-RELATED"/>
    <property type="match status" value="1"/>
</dbReference>
<dbReference type="AlphaFoldDB" id="A0A1G8IHP9"/>
<keyword evidence="3" id="KW-0808">Transferase</keyword>
<feature type="domain" description="Glutamine amidotransferase" evidence="2">
    <location>
        <begin position="34"/>
        <end position="148"/>
    </location>
</feature>
<dbReference type="InterPro" id="IPR029062">
    <property type="entry name" value="Class_I_gatase-like"/>
</dbReference>
<dbReference type="SUPFAM" id="SSF52317">
    <property type="entry name" value="Class I glutamine amidotransferase-like"/>
    <property type="match status" value="1"/>
</dbReference>
<protein>
    <submittedName>
        <fullName evidence="3">Glutamine amidotransferase class-I</fullName>
    </submittedName>
</protein>
<dbReference type="PROSITE" id="PS51273">
    <property type="entry name" value="GATASE_TYPE_1"/>
    <property type="match status" value="1"/>
</dbReference>
<dbReference type="STRING" id="504805.SAMN05421505_13720"/>
<feature type="region of interest" description="Disordered" evidence="1">
    <location>
        <begin position="1"/>
        <end position="29"/>
    </location>
</feature>
<dbReference type="GO" id="GO:0016740">
    <property type="term" value="F:transferase activity"/>
    <property type="evidence" value="ECO:0007669"/>
    <property type="project" value="UniProtKB-KW"/>
</dbReference>
<dbReference type="InterPro" id="IPR017926">
    <property type="entry name" value="GATASE"/>
</dbReference>
<evidence type="ECO:0000256" key="1">
    <source>
        <dbReference type="SAM" id="MobiDB-lite"/>
    </source>
</evidence>